<dbReference type="EMBL" id="CP006643">
    <property type="protein sequence ID" value="AGX06646.1"/>
    <property type="molecule type" value="Genomic_DNA"/>
</dbReference>
<evidence type="ECO:0000313" key="1">
    <source>
        <dbReference type="EMBL" id="AGX06646.1"/>
    </source>
</evidence>
<dbReference type="KEGG" id="bif:N288_24055"/>
<dbReference type="STRING" id="1367477.N288_24055"/>
<sequence>MPGFFIEKIIQHMHAFDLGFQFFYLFSYADRFLLIEQAPSAFLFVQLRLLGARVISHFGTEGKERLPFQSALCWARRMRVMQALPQDVASLACVPLF</sequence>
<reference evidence="1 2" key="1">
    <citation type="submission" date="2013-07" db="EMBL/GenBank/DDBJ databases">
        <title>Complete genome sequence of Bacillus infantis NRRL B-14911 that has potential to induce cardiac disease by antigenic mimicry.</title>
        <authorList>
            <person name="Massilamany C."/>
            <person name="Smith T.P.L."/>
            <person name="Loy J.D."/>
            <person name="Barletta R."/>
            <person name="Reddy J."/>
        </authorList>
    </citation>
    <scope>NUCLEOTIDE SEQUENCE [LARGE SCALE GENOMIC DNA]</scope>
    <source>
        <strain evidence="1 2">NRRL B-14911</strain>
    </source>
</reference>
<proteinExistence type="predicted"/>
<protein>
    <submittedName>
        <fullName evidence="1">Uncharacterized protein</fullName>
    </submittedName>
</protein>
<dbReference type="Proteomes" id="UP000017805">
    <property type="component" value="Chromosome"/>
</dbReference>
<dbReference type="AlphaFoldDB" id="U5LIW9"/>
<keyword evidence="2" id="KW-1185">Reference proteome</keyword>
<evidence type="ECO:0000313" key="2">
    <source>
        <dbReference type="Proteomes" id="UP000017805"/>
    </source>
</evidence>
<accession>U5LIW9</accession>
<dbReference type="HOGENOM" id="CLU_2340936_0_0_9"/>
<name>U5LIW9_9BACI</name>
<gene>
    <name evidence="1" type="ORF">N288_24055</name>
</gene>
<organism evidence="1 2">
    <name type="scientific">Bacillus infantis NRRL B-14911</name>
    <dbReference type="NCBI Taxonomy" id="1367477"/>
    <lineage>
        <taxon>Bacteria</taxon>
        <taxon>Bacillati</taxon>
        <taxon>Bacillota</taxon>
        <taxon>Bacilli</taxon>
        <taxon>Bacillales</taxon>
        <taxon>Bacillaceae</taxon>
        <taxon>Bacillus</taxon>
    </lineage>
</organism>